<dbReference type="InterPro" id="IPR006680">
    <property type="entry name" value="Amidohydro-rel"/>
</dbReference>
<organism evidence="3 4">
    <name type="scientific">Cupriavidus necator (strain ATCC 43291 / DSM 13513 / CCUG 52238 / LMG 8453 / N-1)</name>
    <name type="common">Ralstonia eutropha</name>
    <dbReference type="NCBI Taxonomy" id="1042878"/>
    <lineage>
        <taxon>Bacteria</taxon>
        <taxon>Pseudomonadati</taxon>
        <taxon>Pseudomonadota</taxon>
        <taxon>Betaproteobacteria</taxon>
        <taxon>Burkholderiales</taxon>
        <taxon>Burkholderiaceae</taxon>
        <taxon>Cupriavidus</taxon>
    </lineage>
</organism>
<dbReference type="InterPro" id="IPR032466">
    <property type="entry name" value="Metal_Hydrolase"/>
</dbReference>
<evidence type="ECO:0000313" key="3">
    <source>
        <dbReference type="EMBL" id="AEI80154.1"/>
    </source>
</evidence>
<name>F8GML6_CUPNN</name>
<dbReference type="PANTHER" id="PTHR43569:SF1">
    <property type="entry name" value="BLL3371 PROTEIN"/>
    <property type="match status" value="1"/>
</dbReference>
<dbReference type="RefSeq" id="WP_013952854.1">
    <property type="nucleotide sequence ID" value="NC_015723.1"/>
</dbReference>
<dbReference type="HOGENOM" id="CLU_044590_3_1_4"/>
<dbReference type="GeneID" id="34306328"/>
<dbReference type="Gene3D" id="3.20.20.140">
    <property type="entry name" value="Metal-dependent hydrolases"/>
    <property type="match status" value="1"/>
</dbReference>
<keyword evidence="3" id="KW-0378">Hydrolase</keyword>
<dbReference type="Pfam" id="PF04909">
    <property type="entry name" value="Amidohydro_2"/>
    <property type="match status" value="1"/>
</dbReference>
<reference evidence="3 4" key="1">
    <citation type="journal article" date="2011" name="J. Bacteriol.">
        <title>Complete genome sequence of the type strain Cupriavidus necator N-1.</title>
        <authorList>
            <person name="Poehlein A."/>
            <person name="Kusian B."/>
            <person name="Friedrich B."/>
            <person name="Daniel R."/>
            <person name="Bowien B."/>
        </authorList>
    </citation>
    <scope>NUCLEOTIDE SEQUENCE [LARGE SCALE GENOMIC DNA]</scope>
    <source>
        <strain evidence="4">ATCC 43291 / DSM 13513 / CCUG 52238 / LMG 8453 / N-1</strain>
    </source>
</reference>
<protein>
    <submittedName>
        <fullName evidence="3">Metal-dependent amidohydrolase</fullName>
    </submittedName>
</protein>
<sequence length="331" mass="36030">MNREANGALPPGLAIVDAHHHLWQLGRGRYPWLQDEYRPQTFFLGDYESLRRDYLEAQYAYDTSAVTVLATVHVEAERDRSEAVDETAWLHRQDWRPGMAAAVVAYAPFGTPGCAELLARQAGFARVRGIRCKPLTAAAPGESVAGRPGSMQDQVWLDDLARLERHGLSWDLRVPFWHLREAAQVAAALPGVPIALNHAGLPLDRSEAGLACWRAGMEALAACANVSVKLSEFGLAGGRWDALGNRRIVREVLAIFGHERAMFGSNLPVSGLSADFGTILGMVCEALPDPVDRQRVLAGNAARFYCIAPAQMTARSDANDAKDAPKPSELA</sequence>
<dbReference type="AlphaFoldDB" id="F8GML6"/>
<evidence type="ECO:0000259" key="2">
    <source>
        <dbReference type="Pfam" id="PF04909"/>
    </source>
</evidence>
<feature type="domain" description="Amidohydrolase-related" evidence="2">
    <location>
        <begin position="16"/>
        <end position="305"/>
    </location>
</feature>
<gene>
    <name evidence="3" type="ordered locus">CNE_2c11900</name>
</gene>
<dbReference type="KEGG" id="cnc:CNE_2c11900"/>
<comment type="similarity">
    <text evidence="1">Belongs to the metallo-dependent hydrolases superfamily.</text>
</comment>
<dbReference type="InterPro" id="IPR052350">
    <property type="entry name" value="Metallo-dep_Lactonases"/>
</dbReference>
<evidence type="ECO:0000313" key="4">
    <source>
        <dbReference type="Proteomes" id="UP000006798"/>
    </source>
</evidence>
<proteinExistence type="inferred from homology"/>
<dbReference type="PANTHER" id="PTHR43569">
    <property type="entry name" value="AMIDOHYDROLASE"/>
    <property type="match status" value="1"/>
</dbReference>
<dbReference type="GO" id="GO:0016787">
    <property type="term" value="F:hydrolase activity"/>
    <property type="evidence" value="ECO:0007669"/>
    <property type="project" value="UniProtKB-KW"/>
</dbReference>
<dbReference type="SUPFAM" id="SSF51556">
    <property type="entry name" value="Metallo-dependent hydrolases"/>
    <property type="match status" value="1"/>
</dbReference>
<dbReference type="Proteomes" id="UP000006798">
    <property type="component" value="Chromosome 2"/>
</dbReference>
<evidence type="ECO:0000256" key="1">
    <source>
        <dbReference type="ARBA" id="ARBA00038310"/>
    </source>
</evidence>
<dbReference type="EMBL" id="CP002878">
    <property type="protein sequence ID" value="AEI80154.1"/>
    <property type="molecule type" value="Genomic_DNA"/>
</dbReference>
<accession>F8GML6</accession>